<dbReference type="SMART" id="SM00267">
    <property type="entry name" value="GGDEF"/>
    <property type="match status" value="1"/>
</dbReference>
<comment type="caution">
    <text evidence="5">The sequence shown here is derived from an EMBL/GenBank/DDBJ whole genome shotgun (WGS) entry which is preliminary data.</text>
</comment>
<evidence type="ECO:0000313" key="6">
    <source>
        <dbReference type="Proteomes" id="UP000318349"/>
    </source>
</evidence>
<dbReference type="NCBIfam" id="TIGR00254">
    <property type="entry name" value="GGDEF"/>
    <property type="match status" value="1"/>
</dbReference>
<gene>
    <name evidence="5" type="ORF">FHP89_05020</name>
</gene>
<dbReference type="AlphaFoldDB" id="A0A557R5F0"/>
<dbReference type="InterPro" id="IPR050469">
    <property type="entry name" value="Diguanylate_Cyclase"/>
</dbReference>
<dbReference type="GO" id="GO:0005886">
    <property type="term" value="C:plasma membrane"/>
    <property type="evidence" value="ECO:0007669"/>
    <property type="project" value="TreeGrafter"/>
</dbReference>
<dbReference type="Pfam" id="PF00990">
    <property type="entry name" value="GGDEF"/>
    <property type="match status" value="1"/>
</dbReference>
<comment type="catalytic activity">
    <reaction evidence="2">
        <text>2 GTP = 3',3'-c-di-GMP + 2 diphosphate</text>
        <dbReference type="Rhea" id="RHEA:24898"/>
        <dbReference type="ChEBI" id="CHEBI:33019"/>
        <dbReference type="ChEBI" id="CHEBI:37565"/>
        <dbReference type="ChEBI" id="CHEBI:58805"/>
        <dbReference type="EC" id="2.7.7.65"/>
    </reaction>
</comment>
<evidence type="ECO:0000313" key="5">
    <source>
        <dbReference type="EMBL" id="TVO78554.1"/>
    </source>
</evidence>
<reference evidence="5 6" key="1">
    <citation type="submission" date="2019-07" db="EMBL/GenBank/DDBJ databases">
        <title>The pathways for chlorine oxyanion respiration interact through the shared metabolite chlorate.</title>
        <authorList>
            <person name="Barnum T.P."/>
            <person name="Cheng Y."/>
            <person name="Hill K.A."/>
            <person name="Lucas L.N."/>
            <person name="Carlson H.K."/>
            <person name="Coates J.D."/>
        </authorList>
    </citation>
    <scope>NUCLEOTIDE SEQUENCE [LARGE SCALE GENOMIC DNA]</scope>
    <source>
        <strain evidence="5 6">SFB-1</strain>
    </source>
</reference>
<dbReference type="EC" id="2.7.7.65" evidence="1"/>
<evidence type="ECO:0000259" key="4">
    <source>
        <dbReference type="PROSITE" id="PS50887"/>
    </source>
</evidence>
<evidence type="ECO:0000256" key="2">
    <source>
        <dbReference type="ARBA" id="ARBA00034247"/>
    </source>
</evidence>
<dbReference type="FunFam" id="3.30.70.270:FF:000001">
    <property type="entry name" value="Diguanylate cyclase domain protein"/>
    <property type="match status" value="1"/>
</dbReference>
<dbReference type="PANTHER" id="PTHR45138">
    <property type="entry name" value="REGULATORY COMPONENTS OF SENSORY TRANSDUCTION SYSTEM"/>
    <property type="match status" value="1"/>
</dbReference>
<dbReference type="PANTHER" id="PTHR45138:SF9">
    <property type="entry name" value="DIGUANYLATE CYCLASE DGCM-RELATED"/>
    <property type="match status" value="1"/>
</dbReference>
<dbReference type="SUPFAM" id="SSF55073">
    <property type="entry name" value="Nucleotide cyclase"/>
    <property type="match status" value="1"/>
</dbReference>
<proteinExistence type="predicted"/>
<dbReference type="EMBL" id="VMNI01000005">
    <property type="protein sequence ID" value="TVO78554.1"/>
    <property type="molecule type" value="Genomic_DNA"/>
</dbReference>
<feature type="domain" description="GGDEF" evidence="4">
    <location>
        <begin position="175"/>
        <end position="304"/>
    </location>
</feature>
<evidence type="ECO:0000256" key="1">
    <source>
        <dbReference type="ARBA" id="ARBA00012528"/>
    </source>
</evidence>
<name>A0A557R5F0_9RHOO</name>
<protein>
    <recommendedName>
        <fullName evidence="1">diguanylate cyclase</fullName>
        <ecNumber evidence="1">2.7.7.65</ecNumber>
    </recommendedName>
</protein>
<feature type="coiled-coil region" evidence="3">
    <location>
        <begin position="113"/>
        <end position="140"/>
    </location>
</feature>
<organism evidence="5 6">
    <name type="scientific">Denitromonas halophila</name>
    <dbReference type="NCBI Taxonomy" id="1629404"/>
    <lineage>
        <taxon>Bacteria</taxon>
        <taxon>Pseudomonadati</taxon>
        <taxon>Pseudomonadota</taxon>
        <taxon>Betaproteobacteria</taxon>
        <taxon>Rhodocyclales</taxon>
        <taxon>Zoogloeaceae</taxon>
        <taxon>Denitromonas</taxon>
    </lineage>
</organism>
<dbReference type="PROSITE" id="PS50887">
    <property type="entry name" value="GGDEF"/>
    <property type="match status" value="1"/>
</dbReference>
<accession>A0A557R5F0</accession>
<dbReference type="InterPro" id="IPR029787">
    <property type="entry name" value="Nucleotide_cyclase"/>
</dbReference>
<sequence length="314" mass="34500">MGLPSLPDALDALESVVVAEFDANMTLHYGNAGLRRLLSDENIGAWQLFAEPMLIRFDLPDDGIRVCFEGLITVNGPGDRMSSLRGRIEADPQRLRVVAGYDLDHILTATDTLMEVNAALVTTQRELARANHQLTRSEATIRRLSLTDPLTGIANRRALDSHTQETFANGDADDTPVWLIIADIDHFKHVNDTWGHDAGDQALTAVAAALREQSRDSDFVARFGGEEFVILAPGLSRNAVRTYAERLRQGIENIDLPLIGRITLSFGVARRHTDDTGRDLFARADAALYRAKANGRNRVEIADNRAPAATETPP</sequence>
<dbReference type="InterPro" id="IPR000160">
    <property type="entry name" value="GGDEF_dom"/>
</dbReference>
<dbReference type="GO" id="GO:0052621">
    <property type="term" value="F:diguanylate cyclase activity"/>
    <property type="evidence" value="ECO:0007669"/>
    <property type="project" value="UniProtKB-EC"/>
</dbReference>
<dbReference type="Gene3D" id="3.30.70.270">
    <property type="match status" value="1"/>
</dbReference>
<evidence type="ECO:0000256" key="3">
    <source>
        <dbReference type="SAM" id="Coils"/>
    </source>
</evidence>
<dbReference type="GO" id="GO:0043709">
    <property type="term" value="P:cell adhesion involved in single-species biofilm formation"/>
    <property type="evidence" value="ECO:0007669"/>
    <property type="project" value="TreeGrafter"/>
</dbReference>
<dbReference type="GO" id="GO:1902201">
    <property type="term" value="P:negative regulation of bacterial-type flagellum-dependent cell motility"/>
    <property type="evidence" value="ECO:0007669"/>
    <property type="project" value="TreeGrafter"/>
</dbReference>
<keyword evidence="3" id="KW-0175">Coiled coil</keyword>
<dbReference type="Proteomes" id="UP000318349">
    <property type="component" value="Unassembled WGS sequence"/>
</dbReference>
<dbReference type="InterPro" id="IPR043128">
    <property type="entry name" value="Rev_trsase/Diguanyl_cyclase"/>
</dbReference>
<dbReference type="CDD" id="cd01949">
    <property type="entry name" value="GGDEF"/>
    <property type="match status" value="1"/>
</dbReference>